<dbReference type="InterPro" id="IPR050388">
    <property type="entry name" value="ABC_Ni/Peptide_Import"/>
</dbReference>
<evidence type="ECO:0000256" key="1">
    <source>
        <dbReference type="ARBA" id="ARBA00004202"/>
    </source>
</evidence>
<dbReference type="InterPro" id="IPR017871">
    <property type="entry name" value="ABC_transporter-like_CS"/>
</dbReference>
<keyword evidence="7 11" id="KW-0067">ATP-binding</keyword>
<dbReference type="EMBL" id="JAWCUD010000004">
    <property type="protein sequence ID" value="MDU0202390.1"/>
    <property type="molecule type" value="Genomic_DNA"/>
</dbReference>
<reference evidence="11 12" key="1">
    <citation type="submission" date="2023-10" db="EMBL/GenBank/DDBJ databases">
        <title>Paenibacillus strain PFR10 Genome sequencing and assembly.</title>
        <authorList>
            <person name="Kim I."/>
        </authorList>
    </citation>
    <scope>NUCLEOTIDE SEQUENCE [LARGE SCALE GENOMIC DNA]</scope>
    <source>
        <strain evidence="11 12">PFR10</strain>
    </source>
</reference>
<dbReference type="Gene3D" id="3.40.50.300">
    <property type="entry name" value="P-loop containing nucleotide triphosphate hydrolases"/>
    <property type="match status" value="1"/>
</dbReference>
<evidence type="ECO:0000256" key="2">
    <source>
        <dbReference type="ARBA" id="ARBA00005417"/>
    </source>
</evidence>
<dbReference type="GO" id="GO:0005524">
    <property type="term" value="F:ATP binding"/>
    <property type="evidence" value="ECO:0007669"/>
    <property type="project" value="UniProtKB-KW"/>
</dbReference>
<dbReference type="InterPro" id="IPR003439">
    <property type="entry name" value="ABC_transporter-like_ATP-bd"/>
</dbReference>
<organism evidence="11 12">
    <name type="scientific">Paenibacillus violae</name>
    <dbReference type="NCBI Taxonomy" id="3077234"/>
    <lineage>
        <taxon>Bacteria</taxon>
        <taxon>Bacillati</taxon>
        <taxon>Bacillota</taxon>
        <taxon>Bacilli</taxon>
        <taxon>Bacillales</taxon>
        <taxon>Paenibacillaceae</taxon>
        <taxon>Paenibacillus</taxon>
    </lineage>
</organism>
<sequence length="344" mass="37936">MANRDNVILEMKDVKVHFHLDEGVLKAVDGVDLQIKRGMTLGIVGESGCGKSVTSQALLHIVPKPGQVEGEIKLQRNGAGSNESVDLVKLDPRGKEIRDIRGDEIAMIFQEPMKAFSPIHTVGNQIMEAILLHMTQDKKEAYRLAVDILRKVGMSNPEQRLAEYPHQLSGGMRQRAMIAMALSCNPSILIADEPTTALDVTVQAQVLQLINELKANHDTSVIFITHDLGVIAEMSDEVAVMYLGKVVEYTDVDSLFHNPKHPYTKALLNSIPAIGRENKRLESIEGTVPFPMNLPKGCGFYTRCKMAIDGVCNVADVPLVEVKKDHKVRCLLVETELKEAEVVS</sequence>
<keyword evidence="3" id="KW-0813">Transport</keyword>
<evidence type="ECO:0000256" key="8">
    <source>
        <dbReference type="ARBA" id="ARBA00022967"/>
    </source>
</evidence>
<keyword evidence="9" id="KW-0472">Membrane</keyword>
<dbReference type="PROSITE" id="PS50893">
    <property type="entry name" value="ABC_TRANSPORTER_2"/>
    <property type="match status" value="1"/>
</dbReference>
<dbReference type="InterPro" id="IPR003593">
    <property type="entry name" value="AAA+_ATPase"/>
</dbReference>
<dbReference type="SUPFAM" id="SSF52540">
    <property type="entry name" value="P-loop containing nucleoside triphosphate hydrolases"/>
    <property type="match status" value="1"/>
</dbReference>
<evidence type="ECO:0000313" key="12">
    <source>
        <dbReference type="Proteomes" id="UP001260980"/>
    </source>
</evidence>
<evidence type="ECO:0000259" key="10">
    <source>
        <dbReference type="PROSITE" id="PS50893"/>
    </source>
</evidence>
<comment type="similarity">
    <text evidence="2">Belongs to the ABC transporter superfamily.</text>
</comment>
<evidence type="ECO:0000256" key="3">
    <source>
        <dbReference type="ARBA" id="ARBA00022448"/>
    </source>
</evidence>
<comment type="subcellular location">
    <subcellularLocation>
        <location evidence="1">Cell membrane</location>
        <topology evidence="1">Peripheral membrane protein</topology>
    </subcellularLocation>
</comment>
<dbReference type="CDD" id="cd03257">
    <property type="entry name" value="ABC_NikE_OppD_transporters"/>
    <property type="match status" value="1"/>
</dbReference>
<proteinExistence type="inferred from homology"/>
<keyword evidence="4" id="KW-1003">Cell membrane</keyword>
<comment type="caution">
    <text evidence="11">The sequence shown here is derived from an EMBL/GenBank/DDBJ whole genome shotgun (WGS) entry which is preliminary data.</text>
</comment>
<dbReference type="PANTHER" id="PTHR43297:SF14">
    <property type="entry name" value="ATPASE AAA-TYPE CORE DOMAIN-CONTAINING PROTEIN"/>
    <property type="match status" value="1"/>
</dbReference>
<evidence type="ECO:0000256" key="6">
    <source>
        <dbReference type="ARBA" id="ARBA00022741"/>
    </source>
</evidence>
<dbReference type="Pfam" id="PF08352">
    <property type="entry name" value="oligo_HPY"/>
    <property type="match status" value="1"/>
</dbReference>
<name>A0ABU3RDP0_9BACL</name>
<keyword evidence="5" id="KW-0997">Cell inner membrane</keyword>
<dbReference type="InterPro" id="IPR027417">
    <property type="entry name" value="P-loop_NTPase"/>
</dbReference>
<dbReference type="PANTHER" id="PTHR43297">
    <property type="entry name" value="OLIGOPEPTIDE TRANSPORT ATP-BINDING PROTEIN APPD"/>
    <property type="match status" value="1"/>
</dbReference>
<gene>
    <name evidence="11" type="ORF">RQP52_14895</name>
</gene>
<evidence type="ECO:0000256" key="4">
    <source>
        <dbReference type="ARBA" id="ARBA00022475"/>
    </source>
</evidence>
<dbReference type="PROSITE" id="PS00211">
    <property type="entry name" value="ABC_TRANSPORTER_1"/>
    <property type="match status" value="1"/>
</dbReference>
<accession>A0ABU3RDP0</accession>
<evidence type="ECO:0000256" key="9">
    <source>
        <dbReference type="ARBA" id="ARBA00023136"/>
    </source>
</evidence>
<keyword evidence="12" id="KW-1185">Reference proteome</keyword>
<dbReference type="Pfam" id="PF00005">
    <property type="entry name" value="ABC_tran"/>
    <property type="match status" value="1"/>
</dbReference>
<dbReference type="InterPro" id="IPR013563">
    <property type="entry name" value="Oligopep_ABC_C"/>
</dbReference>
<evidence type="ECO:0000313" key="11">
    <source>
        <dbReference type="EMBL" id="MDU0202390.1"/>
    </source>
</evidence>
<evidence type="ECO:0000256" key="7">
    <source>
        <dbReference type="ARBA" id="ARBA00022840"/>
    </source>
</evidence>
<dbReference type="SMART" id="SM00382">
    <property type="entry name" value="AAA"/>
    <property type="match status" value="1"/>
</dbReference>
<evidence type="ECO:0000256" key="5">
    <source>
        <dbReference type="ARBA" id="ARBA00022519"/>
    </source>
</evidence>
<protein>
    <submittedName>
        <fullName evidence="11">ABC transporter ATP-binding protein</fullName>
    </submittedName>
</protein>
<dbReference type="NCBIfam" id="TIGR01727">
    <property type="entry name" value="oligo_HPY"/>
    <property type="match status" value="1"/>
</dbReference>
<keyword evidence="6" id="KW-0547">Nucleotide-binding</keyword>
<keyword evidence="8" id="KW-1278">Translocase</keyword>
<dbReference type="Proteomes" id="UP001260980">
    <property type="component" value="Unassembled WGS sequence"/>
</dbReference>
<dbReference type="RefSeq" id="WP_315952496.1">
    <property type="nucleotide sequence ID" value="NZ_JAWCUD010000004.1"/>
</dbReference>
<feature type="domain" description="ABC transporter" evidence="10">
    <location>
        <begin position="9"/>
        <end position="268"/>
    </location>
</feature>